<dbReference type="RefSeq" id="XP_003098823.2">
    <property type="nucleotide sequence ID" value="XM_003098775.2"/>
</dbReference>
<gene>
    <name evidence="1" type="ORF">GCK72_000919</name>
</gene>
<proteinExistence type="predicted"/>
<protein>
    <submittedName>
        <fullName evidence="1">Uncharacterized protein</fullName>
    </submittedName>
</protein>
<dbReference type="CTD" id="9816408"/>
<comment type="caution">
    <text evidence="1">The sequence shown here is derived from an EMBL/GenBank/DDBJ whole genome shotgun (WGS) entry which is preliminary data.</text>
</comment>
<organism evidence="1 2">
    <name type="scientific">Caenorhabditis remanei</name>
    <name type="common">Caenorhabditis vulgaris</name>
    <dbReference type="NCBI Taxonomy" id="31234"/>
    <lineage>
        <taxon>Eukaryota</taxon>
        <taxon>Metazoa</taxon>
        <taxon>Ecdysozoa</taxon>
        <taxon>Nematoda</taxon>
        <taxon>Chromadorea</taxon>
        <taxon>Rhabditida</taxon>
        <taxon>Rhabditina</taxon>
        <taxon>Rhabditomorpha</taxon>
        <taxon>Rhabditoidea</taxon>
        <taxon>Rhabditidae</taxon>
        <taxon>Peloderinae</taxon>
        <taxon>Caenorhabditis</taxon>
    </lineage>
</organism>
<dbReference type="EMBL" id="WUAV01000001">
    <property type="protein sequence ID" value="KAF1769106.1"/>
    <property type="molecule type" value="Genomic_DNA"/>
</dbReference>
<sequence>MKSTPLKRKHVSSLDALLKATAAGTEQANSIDKALNTPTDRIMKTTLEFDKVHTIKATDSSEVEKYTVLKATLHDEMEAARNMKQLGITPLDRCCRVEPIPPAYLKCKKIYKKSQ</sequence>
<evidence type="ECO:0000313" key="2">
    <source>
        <dbReference type="Proteomes" id="UP000483820"/>
    </source>
</evidence>
<accession>A0A6A5HQZ4</accession>
<reference evidence="1 2" key="1">
    <citation type="submission" date="2019-12" db="EMBL/GenBank/DDBJ databases">
        <title>Chromosome-level assembly of the Caenorhabditis remanei genome.</title>
        <authorList>
            <person name="Teterina A.A."/>
            <person name="Willis J.H."/>
            <person name="Phillips P.C."/>
        </authorList>
    </citation>
    <scope>NUCLEOTIDE SEQUENCE [LARGE SCALE GENOMIC DNA]</scope>
    <source>
        <strain evidence="1 2">PX506</strain>
        <tissue evidence="1">Whole organism</tissue>
    </source>
</reference>
<dbReference type="AlphaFoldDB" id="A0A6A5HQZ4"/>
<evidence type="ECO:0000313" key="1">
    <source>
        <dbReference type="EMBL" id="KAF1769106.1"/>
    </source>
</evidence>
<dbReference type="GeneID" id="9816408"/>
<name>A0A6A5HQZ4_CAERE</name>
<dbReference type="Proteomes" id="UP000483820">
    <property type="component" value="Chromosome I"/>
</dbReference>
<dbReference type="KEGG" id="crq:GCK72_000919"/>